<dbReference type="AlphaFoldDB" id="A0A564SJD2"/>
<dbReference type="Proteomes" id="UP000380217">
    <property type="component" value="Unassembled WGS sequence"/>
</dbReference>
<organism evidence="2 3">
    <name type="scientific">Streptococcus vestibularis</name>
    <dbReference type="NCBI Taxonomy" id="1343"/>
    <lineage>
        <taxon>Bacteria</taxon>
        <taxon>Bacillati</taxon>
        <taxon>Bacillota</taxon>
        <taxon>Bacilli</taxon>
        <taxon>Lactobacillales</taxon>
        <taxon>Streptococcaceae</taxon>
        <taxon>Streptococcus</taxon>
    </lineage>
</organism>
<reference evidence="2 3" key="1">
    <citation type="submission" date="2019-07" db="EMBL/GenBank/DDBJ databases">
        <authorList>
            <person name="Hibberd C M."/>
            <person name="Gehrig L. J."/>
            <person name="Chang H.-W."/>
            <person name="Venkatesh S."/>
        </authorList>
    </citation>
    <scope>NUCLEOTIDE SEQUENCE [LARGE SCALE GENOMIC DNA]</scope>
    <source>
        <strain evidence="2">Streptococcus_salivarius_SS_Bg39</strain>
    </source>
</reference>
<protein>
    <recommendedName>
        <fullName evidence="1">DUF4422 domain-containing protein</fullName>
    </recommendedName>
</protein>
<dbReference type="InterPro" id="IPR025536">
    <property type="entry name" value="DUF4422"/>
</dbReference>
<evidence type="ECO:0000313" key="2">
    <source>
        <dbReference type="EMBL" id="VUW95171.1"/>
    </source>
</evidence>
<feature type="domain" description="DUF4422" evidence="1">
    <location>
        <begin position="3"/>
        <end position="220"/>
    </location>
</feature>
<sequence length="252" mass="29783">MSIYIMTHKKFEPFTNSTDYKTMLVGADFNKADRIYIKDNSFIGNISNKNASFCELTGAYWMWKQSNEEILGLVHYRRYFVNSNGDPISLAEVENMLSNFDIILPEKVTTTFLGLPCSLKKHFKNGHGKEGLEAWEACKKVILKNNPDFADSFDKVENSSEGYFYNMCIMRKDRFDSYHKWLFDTLFEVEKMIDVTKYSKYNQRMFGFLSERLMNVWVTYHKLNVKELPINFSEPISYFKNLKLFLDRKFSK</sequence>
<gene>
    <name evidence="2" type="ORF">SSSS39_00767</name>
</gene>
<dbReference type="EMBL" id="CABHNJ010000011">
    <property type="protein sequence ID" value="VUW95171.1"/>
    <property type="molecule type" value="Genomic_DNA"/>
</dbReference>
<dbReference type="Pfam" id="PF14393">
    <property type="entry name" value="DUF4422"/>
    <property type="match status" value="1"/>
</dbReference>
<evidence type="ECO:0000259" key="1">
    <source>
        <dbReference type="Pfam" id="PF14393"/>
    </source>
</evidence>
<accession>A0A564SJD2</accession>
<evidence type="ECO:0000313" key="3">
    <source>
        <dbReference type="Proteomes" id="UP000380217"/>
    </source>
</evidence>
<name>A0A564SJD2_STRVE</name>
<dbReference type="RefSeq" id="WP_154863953.1">
    <property type="nucleotide sequence ID" value="NZ_CABHNJ010000011.1"/>
</dbReference>
<proteinExistence type="predicted"/>